<dbReference type="InterPro" id="IPR008919">
    <property type="entry name" value="Retrov_capsid_N"/>
</dbReference>
<feature type="domain" description="CCHC-type" evidence="30">
    <location>
        <begin position="402"/>
        <end position="417"/>
    </location>
</feature>
<dbReference type="InterPro" id="IPR008916">
    <property type="entry name" value="Retrov_capsid_C"/>
</dbReference>
<dbReference type="GO" id="GO:0020002">
    <property type="term" value="C:host cell plasma membrane"/>
    <property type="evidence" value="ECO:0007669"/>
    <property type="project" value="UniProtKB-SubCell"/>
</dbReference>
<keyword evidence="22 28" id="KW-0543">Viral nucleoprotein</keyword>
<keyword evidence="12" id="KW-0519">Myristate</keyword>
<dbReference type="FunFam" id="1.10.375.10:FF:000001">
    <property type="entry name" value="Gag polyprotein"/>
    <property type="match status" value="1"/>
</dbReference>
<keyword evidence="11" id="KW-1198">Viral budding</keyword>
<dbReference type="Gene3D" id="1.10.375.10">
    <property type="entry name" value="Human Immunodeficiency Virus Type 1 Capsid Protein"/>
    <property type="match status" value="1"/>
</dbReference>
<evidence type="ECO:0000256" key="25">
    <source>
        <dbReference type="ARBA" id="ARBA00023288"/>
    </source>
</evidence>
<dbReference type="EMBL" id="KJ820050">
    <property type="protein sequence ID" value="AJQ19582.1"/>
    <property type="molecule type" value="Genomic_DNA"/>
</dbReference>
<keyword evidence="17 28" id="KW-0862">Zinc</keyword>
<keyword evidence="19" id="KW-1043">Host membrane</keyword>
<dbReference type="SUPFAM" id="SSF47836">
    <property type="entry name" value="Retroviral matrix proteins"/>
    <property type="match status" value="1"/>
</dbReference>
<gene>
    <name evidence="31" type="primary">gag</name>
</gene>
<keyword evidence="6" id="KW-0597">Phosphoprotein</keyword>
<evidence type="ECO:0000256" key="17">
    <source>
        <dbReference type="ARBA" id="ARBA00022833"/>
    </source>
</evidence>
<keyword evidence="23" id="KW-0472">Membrane</keyword>
<organism evidence="31">
    <name type="scientific">Human immunodeficiency virus type 1</name>
    <name type="common">HIV-1</name>
    <dbReference type="NCBI Taxonomy" id="11676"/>
    <lineage>
        <taxon>Viruses</taxon>
        <taxon>Riboviria</taxon>
        <taxon>Pararnavirae</taxon>
        <taxon>Artverviricota</taxon>
        <taxon>Revtraviricetes</taxon>
        <taxon>Ortervirales</taxon>
        <taxon>Retroviridae</taxon>
        <taxon>Orthoretrovirinae</taxon>
        <taxon>Lentivirus</taxon>
        <taxon>Lentivirus humimdef1</taxon>
    </lineage>
</organism>
<evidence type="ECO:0000256" key="8">
    <source>
        <dbReference type="ARBA" id="ARBA00022562"/>
    </source>
</evidence>
<keyword evidence="16 27" id="KW-0863">Zinc-finger</keyword>
<evidence type="ECO:0000256" key="2">
    <source>
        <dbReference type="ARBA" id="ARBA00004560"/>
    </source>
</evidence>
<comment type="subcellular location">
    <subcellularLocation>
        <location evidence="1">Host cell membrane</location>
        <topology evidence="1">Lipid-anchor</topology>
    </subcellularLocation>
    <subcellularLocation>
        <location evidence="2">Host endosome</location>
        <location evidence="2">Host multivesicular body</location>
    </subcellularLocation>
    <subcellularLocation>
        <location evidence="26">Virion membrane</location>
        <topology evidence="26">Lipid-anchor</topology>
    </subcellularLocation>
    <subcellularLocation>
        <location evidence="28">Virion</location>
    </subcellularLocation>
    <subcellularLocation>
        <location evidence="28">Host cytoplasm</location>
    </subcellularLocation>
    <subcellularLocation>
        <location evidence="28">Host nucleus</location>
    </subcellularLocation>
</comment>
<evidence type="ECO:0000256" key="16">
    <source>
        <dbReference type="ARBA" id="ARBA00022771"/>
    </source>
</evidence>
<dbReference type="InterPro" id="IPR012344">
    <property type="entry name" value="Matrix_HIV/RSV_N"/>
</dbReference>
<evidence type="ECO:0000256" key="18">
    <source>
        <dbReference type="ARBA" id="ARBA00022844"/>
    </source>
</evidence>
<evidence type="ECO:0000256" key="12">
    <source>
        <dbReference type="ARBA" id="ARBA00022707"/>
    </source>
</evidence>
<dbReference type="GO" id="GO:0019013">
    <property type="term" value="C:viral nucleocapsid"/>
    <property type="evidence" value="ECO:0007669"/>
    <property type="project" value="UniProtKB-KW"/>
</dbReference>
<reference evidence="31" key="1">
    <citation type="submission" date="2014-05" db="EMBL/GenBank/DDBJ databases">
        <authorList>
            <person name="Chronopoulou M."/>
        </authorList>
    </citation>
    <scope>NUCLEOTIDE SEQUENCE</scope>
    <source>
        <strain evidence="31">4131</strain>
    </source>
</reference>
<dbReference type="GO" id="GO:0042025">
    <property type="term" value="C:host cell nucleus"/>
    <property type="evidence" value="ECO:0007669"/>
    <property type="project" value="UniProtKB-SubCell"/>
</dbReference>
<evidence type="ECO:0000256" key="23">
    <source>
        <dbReference type="ARBA" id="ARBA00023136"/>
    </source>
</evidence>
<dbReference type="PANTHER" id="PTHR40389">
    <property type="entry name" value="ENDOGENOUS RETROVIRUS GROUP K MEMBER 24 GAG POLYPROTEIN-RELATED"/>
    <property type="match status" value="1"/>
</dbReference>
<dbReference type="Pfam" id="PF08705">
    <property type="entry name" value="Gag_p6"/>
    <property type="match status" value="1"/>
</dbReference>
<keyword evidence="5" id="KW-1032">Host cell membrane</keyword>
<keyword evidence="24 28" id="KW-1035">Host cytoplasm</keyword>
<proteinExistence type="inferred from homology"/>
<dbReference type="PRINTS" id="PR00234">
    <property type="entry name" value="HIV1MATRIX"/>
</dbReference>
<evidence type="ECO:0000256" key="1">
    <source>
        <dbReference type="ARBA" id="ARBA00004425"/>
    </source>
</evidence>
<dbReference type="SUPFAM" id="SSF47353">
    <property type="entry name" value="Retrovirus capsid dimerization domain-like"/>
    <property type="match status" value="1"/>
</dbReference>
<evidence type="ECO:0000256" key="19">
    <source>
        <dbReference type="ARBA" id="ARBA00022870"/>
    </source>
</evidence>
<keyword evidence="10" id="KW-1188">Viral release from host cell</keyword>
<dbReference type="InterPro" id="IPR010999">
    <property type="entry name" value="Retrovr_matrix"/>
</dbReference>
<evidence type="ECO:0000256" key="22">
    <source>
        <dbReference type="ARBA" id="ARBA00023086"/>
    </source>
</evidence>
<dbReference type="InterPro" id="IPR045345">
    <property type="entry name" value="Gag_p24_C"/>
</dbReference>
<evidence type="ECO:0000256" key="29">
    <source>
        <dbReference type="SAM" id="MobiDB-lite"/>
    </source>
</evidence>
<dbReference type="GO" id="GO:0005198">
    <property type="term" value="F:structural molecule activity"/>
    <property type="evidence" value="ECO:0007669"/>
    <property type="project" value="InterPro"/>
</dbReference>
<keyword evidence="13 28" id="KW-0479">Metal-binding</keyword>
<keyword evidence="9 28" id="KW-0945">Host-virus interaction</keyword>
<dbReference type="SUPFAM" id="SSF57756">
    <property type="entry name" value="Retrovirus zinc finger-like domains"/>
    <property type="match status" value="1"/>
</dbReference>
<dbReference type="InterPro" id="IPR001878">
    <property type="entry name" value="Znf_CCHC"/>
</dbReference>
<feature type="domain" description="CCHC-type" evidence="30">
    <location>
        <begin position="380"/>
        <end position="395"/>
    </location>
</feature>
<dbReference type="PROSITE" id="PS50158">
    <property type="entry name" value="ZF_CCHC"/>
    <property type="match status" value="2"/>
</dbReference>
<dbReference type="Gene3D" id="1.20.5.760">
    <property type="entry name" value="Single helix bin"/>
    <property type="match status" value="1"/>
</dbReference>
<evidence type="ECO:0000256" key="21">
    <source>
        <dbReference type="ARBA" id="ARBA00023046"/>
    </source>
</evidence>
<evidence type="ECO:0000256" key="9">
    <source>
        <dbReference type="ARBA" id="ARBA00022581"/>
    </source>
</evidence>
<dbReference type="SUPFAM" id="SSF47943">
    <property type="entry name" value="Retrovirus capsid protein, N-terminal core domain"/>
    <property type="match status" value="1"/>
</dbReference>
<evidence type="ECO:0000256" key="7">
    <source>
        <dbReference type="ARBA" id="ARBA00022561"/>
    </source>
</evidence>
<evidence type="ECO:0000256" key="20">
    <source>
        <dbReference type="ARBA" id="ARBA00022884"/>
    </source>
</evidence>
<dbReference type="Gene3D" id="1.10.150.90">
    <property type="entry name" value="Immunodeficiency lentiviruses, gag gene matrix protein p17"/>
    <property type="match status" value="1"/>
</dbReference>
<evidence type="ECO:0000256" key="15">
    <source>
        <dbReference type="ARBA" id="ARBA00022758"/>
    </source>
</evidence>
<evidence type="ECO:0000256" key="28">
    <source>
        <dbReference type="RuleBase" id="RU004487"/>
    </source>
</evidence>
<comment type="subcellular location">
    <molecule>Matrix protein p17</molecule>
    <subcellularLocation>
        <location evidence="28">Virion membrane</location>
        <topology evidence="28">Lipid-anchor</topology>
    </subcellularLocation>
    <subcellularLocation>
        <location evidence="28">Host nucleus</location>
    </subcellularLocation>
    <subcellularLocation>
        <location evidence="28">Host cytoplasm</location>
    </subcellularLocation>
</comment>
<organismHost>
    <name type="scientific">Homo sapiens</name>
    <name type="common">Human</name>
    <dbReference type="NCBI Taxonomy" id="9606"/>
</organismHost>
<dbReference type="GO" id="GO:0072494">
    <property type="term" value="C:host multivesicular body"/>
    <property type="evidence" value="ECO:0007669"/>
    <property type="project" value="UniProtKB-SubCell"/>
</dbReference>
<evidence type="ECO:0000256" key="24">
    <source>
        <dbReference type="ARBA" id="ARBA00023200"/>
    </source>
</evidence>
<dbReference type="GO" id="GO:0003723">
    <property type="term" value="F:RNA binding"/>
    <property type="evidence" value="ECO:0007669"/>
    <property type="project" value="UniProtKB-KW"/>
</dbReference>
<dbReference type="InterPro" id="IPR000071">
    <property type="entry name" value="Lentvrl_matrix_N"/>
</dbReference>
<evidence type="ECO:0000256" key="4">
    <source>
        <dbReference type="ARBA" id="ARBA00022462"/>
    </source>
</evidence>
<dbReference type="Pfam" id="PF19317">
    <property type="entry name" value="Gag_p24_C"/>
    <property type="match status" value="1"/>
</dbReference>
<comment type="PTM">
    <molecule>Gag-Pol polyprotein</molecule>
    <text evidence="28">Specific enzymatic cleavages by the viral protease yield mature proteins.</text>
</comment>
<dbReference type="Pfam" id="PF00098">
    <property type="entry name" value="zf-CCHC"/>
    <property type="match status" value="2"/>
</dbReference>
<evidence type="ECO:0000256" key="10">
    <source>
        <dbReference type="ARBA" id="ARBA00022612"/>
    </source>
</evidence>
<dbReference type="Gene3D" id="1.10.1200.30">
    <property type="match status" value="1"/>
</dbReference>
<evidence type="ECO:0000256" key="3">
    <source>
        <dbReference type="ARBA" id="ARBA00008364"/>
    </source>
</evidence>
<evidence type="ECO:0000256" key="27">
    <source>
        <dbReference type="PROSITE-ProRule" id="PRU00047"/>
    </source>
</evidence>
<dbReference type="PANTHER" id="PTHR40389:SF3">
    <property type="entry name" value="IGE-BINDING PROTEIN"/>
    <property type="match status" value="1"/>
</dbReference>
<dbReference type="Gene3D" id="6.10.250.390">
    <property type="match status" value="1"/>
</dbReference>
<keyword evidence="4" id="KW-1187">Viral budding via the host ESCRT complexes</keyword>
<dbReference type="FunFam" id="4.10.60.10:FF:000001">
    <property type="entry name" value="Gag polyprotein"/>
    <property type="match status" value="1"/>
</dbReference>
<evidence type="ECO:0000256" key="26">
    <source>
        <dbReference type="ARBA" id="ARBA00037826"/>
    </source>
</evidence>
<keyword evidence="15" id="KW-0688">Ribosomal frameshifting</keyword>
<evidence type="ECO:0000256" key="14">
    <source>
        <dbReference type="ARBA" id="ARBA00022737"/>
    </source>
</evidence>
<evidence type="ECO:0000256" key="13">
    <source>
        <dbReference type="ARBA" id="ARBA00022723"/>
    </source>
</evidence>
<sequence length="485" mass="54443">MGARESILRGGKLDKWEKIRLRPGGKKRYQLKHLVWASRELDRFALNPGLLETEDGCKQIMKQLQPALQTGTEELRSLFNTVATLYCVHAGIDVRDTKEALDKVEEEQNKIQQKTQQEVSQNFPIVQNLQGQMVHQPISPRTLNAWVKVVEEKAVSPEVIPMFTALSEGATPQDLNTMLNTVGGHQAAMQMLKDTINEEAAEWDRMHPVHAGPVAPGQMREPRGSDIAGTTSTLQEQIGWMTSNPPIPVGDIYKRWIILGLNKIVRMYSPTSILDIRQGPKEPFRDYVDRFFKTLRAEQATQDVKNWMTETLLVQNSNPDCKIILRGLGPGATLEEMMTACQGVGGPSHKARVLAEAMSQTNNAIMMQRSNFKGPKRTVKCFNCGKEGHIARNCRAPRKKGCWKCGKEGHQMKDCTERQANFLGKIWSSHKGRPGNFLQSRPEPTAPPAESFRFEETTPAPKQEPKDREPLTSLKSLFGSDPLSQ</sequence>
<evidence type="ECO:0000313" key="31">
    <source>
        <dbReference type="EMBL" id="AJQ19582.1"/>
    </source>
</evidence>
<dbReference type="InterPro" id="IPR036875">
    <property type="entry name" value="Znf_CCHC_sf"/>
</dbReference>
<dbReference type="GO" id="GO:0008270">
    <property type="term" value="F:zinc ion binding"/>
    <property type="evidence" value="ECO:0007669"/>
    <property type="project" value="UniProtKB-KW"/>
</dbReference>
<evidence type="ECO:0000259" key="30">
    <source>
        <dbReference type="PROSITE" id="PS50158"/>
    </source>
</evidence>
<dbReference type="Gene3D" id="4.10.60.10">
    <property type="entry name" value="Zinc finger, CCHC-type"/>
    <property type="match status" value="1"/>
</dbReference>
<dbReference type="Pfam" id="PF00607">
    <property type="entry name" value="Gag_p24"/>
    <property type="match status" value="1"/>
</dbReference>
<keyword evidence="20 28" id="KW-0694">RNA-binding</keyword>
<comment type="similarity">
    <text evidence="3">Belongs to the primate lentivirus group gag polyprotein family.</text>
</comment>
<evidence type="ECO:0000256" key="6">
    <source>
        <dbReference type="ARBA" id="ARBA00022553"/>
    </source>
</evidence>
<evidence type="ECO:0000256" key="11">
    <source>
        <dbReference type="ARBA" id="ARBA00022637"/>
    </source>
</evidence>
<keyword evidence="7 28" id="KW-0167">Capsid protein</keyword>
<dbReference type="InterPro" id="IPR014817">
    <property type="entry name" value="Gag_p6"/>
</dbReference>
<feature type="region of interest" description="Disordered" evidence="29">
    <location>
        <begin position="431"/>
        <end position="485"/>
    </location>
</feature>
<dbReference type="SMART" id="SM00343">
    <property type="entry name" value="ZnF_C2HC"/>
    <property type="match status" value="2"/>
</dbReference>
<dbReference type="FunFam" id="1.10.1200.30:FF:000001">
    <property type="entry name" value="Gag polyprotein"/>
    <property type="match status" value="1"/>
</dbReference>
<accession>A0A1X9G6F4</accession>
<keyword evidence="25" id="KW-0449">Lipoprotein</keyword>
<keyword evidence="14" id="KW-0677">Repeat</keyword>
<keyword evidence="18 28" id="KW-0946">Virion</keyword>
<protein>
    <recommendedName>
        <fullName evidence="28">Gag polyprotein</fullName>
    </recommendedName>
    <component>
        <recommendedName>
            <fullName evidence="28">Matrix protein p17</fullName>
            <shortName evidence="28">MA</shortName>
        </recommendedName>
    </component>
</protein>
<dbReference type="GO" id="GO:0039702">
    <property type="term" value="P:viral budding via host ESCRT complex"/>
    <property type="evidence" value="ECO:0007669"/>
    <property type="project" value="UniProtKB-KW"/>
</dbReference>
<dbReference type="GO" id="GO:0075523">
    <property type="term" value="P:viral translational frameshifting"/>
    <property type="evidence" value="ECO:0007669"/>
    <property type="project" value="UniProtKB-KW"/>
</dbReference>
<name>A0A1X9G6F4_HV1</name>
<dbReference type="Pfam" id="PF00540">
    <property type="entry name" value="Gag_p17"/>
    <property type="match status" value="1"/>
</dbReference>
<keyword evidence="8 28" id="KW-1048">Host nucleus</keyword>
<dbReference type="GO" id="GO:0055036">
    <property type="term" value="C:virion membrane"/>
    <property type="evidence" value="ECO:0007669"/>
    <property type="project" value="UniProtKB-SubCell"/>
</dbReference>
<dbReference type="InterPro" id="IPR050195">
    <property type="entry name" value="Primate_lentivir_Gag_pol-like"/>
</dbReference>
<keyword evidence="21" id="KW-1039">Host endosome</keyword>
<evidence type="ECO:0000256" key="5">
    <source>
        <dbReference type="ARBA" id="ARBA00022511"/>
    </source>
</evidence>